<feature type="region of interest" description="Disordered" evidence="1">
    <location>
        <begin position="197"/>
        <end position="234"/>
    </location>
</feature>
<organism evidence="2 3">
    <name type="scientific">Mycena albidolilacea</name>
    <dbReference type="NCBI Taxonomy" id="1033008"/>
    <lineage>
        <taxon>Eukaryota</taxon>
        <taxon>Fungi</taxon>
        <taxon>Dikarya</taxon>
        <taxon>Basidiomycota</taxon>
        <taxon>Agaricomycotina</taxon>
        <taxon>Agaricomycetes</taxon>
        <taxon>Agaricomycetidae</taxon>
        <taxon>Agaricales</taxon>
        <taxon>Marasmiineae</taxon>
        <taxon>Mycenaceae</taxon>
        <taxon>Mycena</taxon>
    </lineage>
</organism>
<feature type="region of interest" description="Disordered" evidence="1">
    <location>
        <begin position="514"/>
        <end position="535"/>
    </location>
</feature>
<proteinExistence type="predicted"/>
<protein>
    <submittedName>
        <fullName evidence="2">Uncharacterized protein</fullName>
    </submittedName>
</protein>
<evidence type="ECO:0000313" key="2">
    <source>
        <dbReference type="EMBL" id="KAJ7348581.1"/>
    </source>
</evidence>
<feature type="region of interest" description="Disordered" evidence="1">
    <location>
        <begin position="436"/>
        <end position="473"/>
    </location>
</feature>
<dbReference type="EMBL" id="JARIHO010000017">
    <property type="protein sequence ID" value="KAJ7348581.1"/>
    <property type="molecule type" value="Genomic_DNA"/>
</dbReference>
<name>A0AAD7ESH8_9AGAR</name>
<dbReference type="Proteomes" id="UP001218218">
    <property type="component" value="Unassembled WGS sequence"/>
</dbReference>
<evidence type="ECO:0000313" key="3">
    <source>
        <dbReference type="Proteomes" id="UP001218218"/>
    </source>
</evidence>
<evidence type="ECO:0000256" key="1">
    <source>
        <dbReference type="SAM" id="MobiDB-lite"/>
    </source>
</evidence>
<comment type="caution">
    <text evidence="2">The sequence shown here is derived from an EMBL/GenBank/DDBJ whole genome shotgun (WGS) entry which is preliminary data.</text>
</comment>
<reference evidence="2" key="1">
    <citation type="submission" date="2023-03" db="EMBL/GenBank/DDBJ databases">
        <title>Massive genome expansion in bonnet fungi (Mycena s.s.) driven by repeated elements and novel gene families across ecological guilds.</title>
        <authorList>
            <consortium name="Lawrence Berkeley National Laboratory"/>
            <person name="Harder C.B."/>
            <person name="Miyauchi S."/>
            <person name="Viragh M."/>
            <person name="Kuo A."/>
            <person name="Thoen E."/>
            <person name="Andreopoulos B."/>
            <person name="Lu D."/>
            <person name="Skrede I."/>
            <person name="Drula E."/>
            <person name="Henrissat B."/>
            <person name="Morin E."/>
            <person name="Kohler A."/>
            <person name="Barry K."/>
            <person name="LaButti K."/>
            <person name="Morin E."/>
            <person name="Salamov A."/>
            <person name="Lipzen A."/>
            <person name="Mereny Z."/>
            <person name="Hegedus B."/>
            <person name="Baldrian P."/>
            <person name="Stursova M."/>
            <person name="Weitz H."/>
            <person name="Taylor A."/>
            <person name="Grigoriev I.V."/>
            <person name="Nagy L.G."/>
            <person name="Martin F."/>
            <person name="Kauserud H."/>
        </authorList>
    </citation>
    <scope>NUCLEOTIDE SEQUENCE</scope>
    <source>
        <strain evidence="2">CBHHK002</strain>
    </source>
</reference>
<dbReference type="AlphaFoldDB" id="A0AAD7ESH8"/>
<gene>
    <name evidence="2" type="ORF">DFH08DRAFT_808311</name>
</gene>
<feature type="compositionally biased region" description="Gly residues" evidence="1">
    <location>
        <begin position="447"/>
        <end position="457"/>
    </location>
</feature>
<feature type="compositionally biased region" description="Basic and acidic residues" evidence="1">
    <location>
        <begin position="221"/>
        <end position="232"/>
    </location>
</feature>
<sequence length="535" mass="57188">MASTTCAKPAKWLAKPTKWLASHFAGRGRVIPPKLTPPPDTSHLARAQAILASQKCRSRQSDALDIELAPRFVGDSGCSPSRRTLPIHACGFCIVYPLPPFSRTVPVPPLLRSQSRPQDPASQHAAAFLLVSSHSSPGFAFTFLTPPPRAVGYPSSPPTAALLHWALAVATPAYCGDRSLNRAGSYTCPSPRLVLSRRPAEDEDELRRGAAEGSGGGDGPCEQRAEEAERQTDGCARALSSALPPPAGVWRSFEGEVKRMVAPILGCACLVIWPETSAITTRLMGLCPSTRRHGYTLPCSSLIDHFSTYSYSPQLPSSCSGLALDVSLPRHVPRTRMSRYFRIHLAAVREWRGEQNDWVLNLLLATSSAPPALVPSYCGVGCTRADAAPAYGNGSERGFSASPPRKTPLRIRTDDSSIHPLLSMSLPVLMLRSRRSLSRGETPNDAGSGGNGGGKSVGDGVDDRLVGSGNGVEPPLRVGMKLSIICPRSSVYHLNEATTPVSSLQPDMLIARFGERKTSKQGGDAPPLKRTQGED</sequence>
<accession>A0AAD7ESH8</accession>
<keyword evidence="3" id="KW-1185">Reference proteome</keyword>
<feature type="region of interest" description="Disordered" evidence="1">
    <location>
        <begin position="393"/>
        <end position="412"/>
    </location>
</feature>